<keyword evidence="1" id="KW-0812">Transmembrane</keyword>
<name>A0ABZ1S420_9ACTN</name>
<keyword evidence="1" id="KW-1133">Transmembrane helix</keyword>
<evidence type="ECO:0000256" key="1">
    <source>
        <dbReference type="SAM" id="Phobius"/>
    </source>
</evidence>
<sequence>MPVSVPRRVVTTALIAVSGVSALLAAGTRPTSTTVHRVGGTGQVQEEVVVHPLGILLLVWLVAVAALAAWATLAYARGRHVTARRVLLAAGLMGIVPAIVPGLAALAARALAIREQ</sequence>
<evidence type="ECO:0008006" key="4">
    <source>
        <dbReference type="Google" id="ProtNLM"/>
    </source>
</evidence>
<gene>
    <name evidence="2" type="ORF">OG994_21485</name>
</gene>
<reference evidence="2" key="1">
    <citation type="submission" date="2022-10" db="EMBL/GenBank/DDBJ databases">
        <title>The complete genomes of actinobacterial strains from the NBC collection.</title>
        <authorList>
            <person name="Joergensen T.S."/>
            <person name="Alvarez Arevalo M."/>
            <person name="Sterndorff E.B."/>
            <person name="Faurdal D."/>
            <person name="Vuksanovic O."/>
            <person name="Mourched A.-S."/>
            <person name="Charusanti P."/>
            <person name="Shaw S."/>
            <person name="Blin K."/>
            <person name="Weber T."/>
        </authorList>
    </citation>
    <scope>NUCLEOTIDE SEQUENCE</scope>
    <source>
        <strain evidence="2">NBC_00256</strain>
    </source>
</reference>
<dbReference type="RefSeq" id="WP_328850759.1">
    <property type="nucleotide sequence ID" value="NZ_CP108084.1"/>
</dbReference>
<proteinExistence type="predicted"/>
<feature type="transmembrane region" description="Helical" evidence="1">
    <location>
        <begin position="49"/>
        <end position="74"/>
    </location>
</feature>
<accession>A0ABZ1S420</accession>
<organism evidence="2 3">
    <name type="scientific">Micromonospora globbae</name>
    <dbReference type="NCBI Taxonomy" id="1894969"/>
    <lineage>
        <taxon>Bacteria</taxon>
        <taxon>Bacillati</taxon>
        <taxon>Actinomycetota</taxon>
        <taxon>Actinomycetes</taxon>
        <taxon>Micromonosporales</taxon>
        <taxon>Micromonosporaceae</taxon>
        <taxon>Micromonospora</taxon>
    </lineage>
</organism>
<keyword evidence="3" id="KW-1185">Reference proteome</keyword>
<feature type="transmembrane region" description="Helical" evidence="1">
    <location>
        <begin position="86"/>
        <end position="112"/>
    </location>
</feature>
<keyword evidence="1" id="KW-0472">Membrane</keyword>
<protein>
    <recommendedName>
        <fullName evidence="4">DUF1648 domain-containing protein</fullName>
    </recommendedName>
</protein>
<evidence type="ECO:0000313" key="3">
    <source>
        <dbReference type="Proteomes" id="UP001432190"/>
    </source>
</evidence>
<dbReference type="EMBL" id="CP108084">
    <property type="protein sequence ID" value="WUP48177.1"/>
    <property type="molecule type" value="Genomic_DNA"/>
</dbReference>
<evidence type="ECO:0000313" key="2">
    <source>
        <dbReference type="EMBL" id="WUP48177.1"/>
    </source>
</evidence>
<dbReference type="Proteomes" id="UP001432190">
    <property type="component" value="Chromosome"/>
</dbReference>